<evidence type="ECO:0000256" key="2">
    <source>
        <dbReference type="ARBA" id="ARBA00016617"/>
    </source>
</evidence>
<dbReference type="Pfam" id="PF04921">
    <property type="entry name" value="XAP5"/>
    <property type="match status" value="1"/>
</dbReference>
<comment type="caution">
    <text evidence="6">The sequence shown here is derived from an EMBL/GenBank/DDBJ whole genome shotgun (WGS) entry which is preliminary data.</text>
</comment>
<dbReference type="AlphaFoldDB" id="A0AAV5UQS6"/>
<evidence type="ECO:0000259" key="5">
    <source>
        <dbReference type="Pfam" id="PF04921"/>
    </source>
</evidence>
<reference evidence="6" key="1">
    <citation type="submission" date="2023-10" db="EMBL/GenBank/DDBJ databases">
        <title>Genome assembly of Pristionchus species.</title>
        <authorList>
            <person name="Yoshida K."/>
            <person name="Sommer R.J."/>
        </authorList>
    </citation>
    <scope>NUCLEOTIDE SEQUENCE</scope>
    <source>
        <strain evidence="6">RS5133</strain>
    </source>
</reference>
<dbReference type="PANTHER" id="PTHR12722">
    <property type="entry name" value="XAP-5 PROTEIN-RELATED"/>
    <property type="match status" value="1"/>
</dbReference>
<feature type="non-terminal residue" evidence="6">
    <location>
        <position position="1"/>
    </location>
</feature>
<accession>A0AAV5UQS6</accession>
<protein>
    <recommendedName>
        <fullName evidence="2">Protein FAM50 homolog</fullName>
    </recommendedName>
</protein>
<proteinExistence type="inferred from homology"/>
<dbReference type="InterPro" id="IPR007005">
    <property type="entry name" value="XAP5"/>
</dbReference>
<sequence length="328" mass="37872">VYVIMSRADEGRLIHLAKRREREKEDIEMQKKKLEDEIAKTLNNQIDTKFTANYDALEETIKSRTIGLVTLDQMRENQKNAVTEREKEVAHSVGESKKKEKRQGDNKASTSETASKRPLSFAFEDEEEDDGEPIIIPKKRLGMDPSVDTSFLPDKDRALELAKKKQELAAEWHAQQQKEKNEDITVAYAYWDGSSHRKNMKVKRGLTIAQFLSKAVDALKKEFTELKTITPEGLMFVKEDLIIPHFHTFQDFIVSKKMGKTGPLYIFDAVAEIRIRQDAALDSGESHPAKVVLRSWYERNKHIYPASRWEPFSPNKEYKRTIDDLSTI</sequence>
<keyword evidence="3" id="KW-0175">Coiled coil</keyword>
<dbReference type="Proteomes" id="UP001432322">
    <property type="component" value="Unassembled WGS sequence"/>
</dbReference>
<evidence type="ECO:0000256" key="3">
    <source>
        <dbReference type="SAM" id="Coils"/>
    </source>
</evidence>
<dbReference type="GO" id="GO:0005634">
    <property type="term" value="C:nucleus"/>
    <property type="evidence" value="ECO:0007669"/>
    <property type="project" value="InterPro"/>
</dbReference>
<evidence type="ECO:0000313" key="6">
    <source>
        <dbReference type="EMBL" id="GMT09466.1"/>
    </source>
</evidence>
<evidence type="ECO:0000256" key="1">
    <source>
        <dbReference type="ARBA" id="ARBA00009980"/>
    </source>
</evidence>
<feature type="region of interest" description="Disordered" evidence="4">
    <location>
        <begin position="79"/>
        <end position="140"/>
    </location>
</feature>
<feature type="compositionally biased region" description="Basic and acidic residues" evidence="4">
    <location>
        <begin position="79"/>
        <end position="105"/>
    </location>
</feature>
<evidence type="ECO:0000313" key="7">
    <source>
        <dbReference type="Proteomes" id="UP001432322"/>
    </source>
</evidence>
<gene>
    <name evidence="6" type="ORF">PFISCL1PPCAC_763</name>
</gene>
<feature type="compositionally biased region" description="Acidic residues" evidence="4">
    <location>
        <begin position="123"/>
        <end position="132"/>
    </location>
</feature>
<keyword evidence="7" id="KW-1185">Reference proteome</keyword>
<dbReference type="InterPro" id="IPR048337">
    <property type="entry name" value="FAM50A/XAP5_C"/>
</dbReference>
<comment type="similarity">
    <text evidence="1">Belongs to the FAM50 family.</text>
</comment>
<organism evidence="6 7">
    <name type="scientific">Pristionchus fissidentatus</name>
    <dbReference type="NCBI Taxonomy" id="1538716"/>
    <lineage>
        <taxon>Eukaryota</taxon>
        <taxon>Metazoa</taxon>
        <taxon>Ecdysozoa</taxon>
        <taxon>Nematoda</taxon>
        <taxon>Chromadorea</taxon>
        <taxon>Rhabditida</taxon>
        <taxon>Rhabditina</taxon>
        <taxon>Diplogasteromorpha</taxon>
        <taxon>Diplogasteroidea</taxon>
        <taxon>Neodiplogasteridae</taxon>
        <taxon>Pristionchus</taxon>
    </lineage>
</organism>
<dbReference type="PANTHER" id="PTHR12722:SF0">
    <property type="entry name" value="PROTEIN FAM50A"/>
    <property type="match status" value="1"/>
</dbReference>
<evidence type="ECO:0000256" key="4">
    <source>
        <dbReference type="SAM" id="MobiDB-lite"/>
    </source>
</evidence>
<dbReference type="GO" id="GO:0006325">
    <property type="term" value="P:chromatin organization"/>
    <property type="evidence" value="ECO:0007669"/>
    <property type="project" value="TreeGrafter"/>
</dbReference>
<dbReference type="EMBL" id="BTSY01000001">
    <property type="protein sequence ID" value="GMT09466.1"/>
    <property type="molecule type" value="Genomic_DNA"/>
</dbReference>
<feature type="domain" description="FAM50A/XAP5 C-terminal" evidence="5">
    <location>
        <begin position="182"/>
        <end position="321"/>
    </location>
</feature>
<feature type="coiled-coil region" evidence="3">
    <location>
        <begin position="17"/>
        <end position="44"/>
    </location>
</feature>
<name>A0AAV5UQS6_9BILA</name>